<accession>D7LFB3</accession>
<evidence type="ECO:0000256" key="1">
    <source>
        <dbReference type="SAM" id="Phobius"/>
    </source>
</evidence>
<gene>
    <name evidence="2" type="ORF">ARALYDRAFT_667587</name>
</gene>
<dbReference type="AlphaFoldDB" id="D7LFB3"/>
<keyword evidence="1" id="KW-0472">Membrane</keyword>
<dbReference type="Proteomes" id="UP000008694">
    <property type="component" value="Unassembled WGS sequence"/>
</dbReference>
<keyword evidence="1" id="KW-1133">Transmembrane helix</keyword>
<sequence>MTTWLIQKMVSDEQGMGIMIWPLKDGDRFSLWFMLNSSCGVAILLVQVKDALGRLLFLDLELVRHSLKFSCQSSGLVQEAHGRVYSRNFFSICCYCLDWLGIGHLFPAQPKRCFKKVPTLTVEFKGEYLDQTYDSISVFSSGEITMRQFLEQKKA</sequence>
<organism evidence="3">
    <name type="scientific">Arabidopsis lyrata subsp. lyrata</name>
    <name type="common">Lyre-leaved rock-cress</name>
    <dbReference type="NCBI Taxonomy" id="81972"/>
    <lineage>
        <taxon>Eukaryota</taxon>
        <taxon>Viridiplantae</taxon>
        <taxon>Streptophyta</taxon>
        <taxon>Embryophyta</taxon>
        <taxon>Tracheophyta</taxon>
        <taxon>Spermatophyta</taxon>
        <taxon>Magnoliopsida</taxon>
        <taxon>eudicotyledons</taxon>
        <taxon>Gunneridae</taxon>
        <taxon>Pentapetalae</taxon>
        <taxon>rosids</taxon>
        <taxon>malvids</taxon>
        <taxon>Brassicales</taxon>
        <taxon>Brassicaceae</taxon>
        <taxon>Camelineae</taxon>
        <taxon>Arabidopsis</taxon>
    </lineage>
</organism>
<reference evidence="3" key="1">
    <citation type="journal article" date="2011" name="Nat. Genet.">
        <title>The Arabidopsis lyrata genome sequence and the basis of rapid genome size change.</title>
        <authorList>
            <person name="Hu T.T."/>
            <person name="Pattyn P."/>
            <person name="Bakker E.G."/>
            <person name="Cao J."/>
            <person name="Cheng J.-F."/>
            <person name="Clark R.M."/>
            <person name="Fahlgren N."/>
            <person name="Fawcett J.A."/>
            <person name="Grimwood J."/>
            <person name="Gundlach H."/>
            <person name="Haberer G."/>
            <person name="Hollister J.D."/>
            <person name="Ossowski S."/>
            <person name="Ottilar R.P."/>
            <person name="Salamov A.A."/>
            <person name="Schneeberger K."/>
            <person name="Spannagl M."/>
            <person name="Wang X."/>
            <person name="Yang L."/>
            <person name="Nasrallah M.E."/>
            <person name="Bergelson J."/>
            <person name="Carrington J.C."/>
            <person name="Gaut B.S."/>
            <person name="Schmutz J."/>
            <person name="Mayer K.F.X."/>
            <person name="Van de Peer Y."/>
            <person name="Grigoriev I.V."/>
            <person name="Nordborg M."/>
            <person name="Weigel D."/>
            <person name="Guo Y.-L."/>
        </authorList>
    </citation>
    <scope>NUCLEOTIDE SEQUENCE [LARGE SCALE GENOMIC DNA]</scope>
    <source>
        <strain evidence="3">cv. MN47</strain>
    </source>
</reference>
<keyword evidence="3" id="KW-1185">Reference proteome</keyword>
<feature type="transmembrane region" description="Helical" evidence="1">
    <location>
        <begin position="29"/>
        <end position="48"/>
    </location>
</feature>
<dbReference type="EMBL" id="GL348716">
    <property type="protein sequence ID" value="EFH56758.1"/>
    <property type="molecule type" value="Genomic_DNA"/>
</dbReference>
<keyword evidence="1" id="KW-0812">Transmembrane</keyword>
<evidence type="ECO:0000313" key="2">
    <source>
        <dbReference type="EMBL" id="EFH56758.1"/>
    </source>
</evidence>
<dbReference type="Gramene" id="Al_scaffold_0004_306">
    <property type="protein sequence ID" value="Al_scaffold_0004_306"/>
    <property type="gene ID" value="Al_scaffold_0004_306"/>
</dbReference>
<name>D7LFB3_ARALL</name>
<dbReference type="HOGENOM" id="CLU_1697907_0_0_1"/>
<protein>
    <submittedName>
        <fullName evidence="2">Predicted protein</fullName>
    </submittedName>
</protein>
<proteinExistence type="predicted"/>
<evidence type="ECO:0000313" key="3">
    <source>
        <dbReference type="Proteomes" id="UP000008694"/>
    </source>
</evidence>